<dbReference type="AlphaFoldDB" id="A0A8X6QYT2"/>
<dbReference type="EMBL" id="BMAW01086162">
    <property type="protein sequence ID" value="GFU46339.1"/>
    <property type="molecule type" value="Genomic_DNA"/>
</dbReference>
<comment type="caution">
    <text evidence="2">The sequence shown here is derived from an EMBL/GenBank/DDBJ whole genome shotgun (WGS) entry which is preliminary data.</text>
</comment>
<reference evidence="2" key="1">
    <citation type="submission" date="2020-08" db="EMBL/GenBank/DDBJ databases">
        <title>Multicomponent nature underlies the extraordinary mechanical properties of spider dragline silk.</title>
        <authorList>
            <person name="Kono N."/>
            <person name="Nakamura H."/>
            <person name="Mori M."/>
            <person name="Yoshida Y."/>
            <person name="Ohtoshi R."/>
            <person name="Malay A.D."/>
            <person name="Moran D.A.P."/>
            <person name="Tomita M."/>
            <person name="Numata K."/>
            <person name="Arakawa K."/>
        </authorList>
    </citation>
    <scope>NUCLEOTIDE SEQUENCE</scope>
</reference>
<dbReference type="InterPro" id="IPR021109">
    <property type="entry name" value="Peptidase_aspartic_dom_sf"/>
</dbReference>
<name>A0A8X6QYT2_NEPPI</name>
<dbReference type="Proteomes" id="UP000887013">
    <property type="component" value="Unassembled WGS sequence"/>
</dbReference>
<sequence>MRKSTPSYHQKKMFPVKQPPQDRKLHFQRCDKVKKEESSEVICYGCGTPGVIKPKCPSCKGKGKRNHGAFSSVCLQSVSCPSKQLATLEVIINGVMGTACADTAATHSIAGETLYHILKKQGTTFSTGSLIVCLADGSKIEREVNTTCVKIRLGGRTLPLNLVVIPGAKNNNTLLGMDFLESFGIVLNVKRKTWFFDDQPKRQFHFVEQIQESCDAVKSNVSQTAAPLTIKETDHPDLSHAEEVNHLTSIQQLELKDHPDQLREDEGTHLTAIQRKKLNELLFRYRNSFCLGGEATPFIEHYIDTQNHPPVSVPPYRVSPARKETMKNAGVTSKFMPRRDGPFVIVERKSPVSYSVANIDSPQLPVGVYHTSALTPFQGNVIPPVKALRRRGRPARIIKPSSPTPVNAQKHKGSQNTSSADPWSGPLRGQRGSCNRWF</sequence>
<dbReference type="Gene3D" id="2.40.70.10">
    <property type="entry name" value="Acid Proteases"/>
    <property type="match status" value="1"/>
</dbReference>
<protein>
    <submittedName>
        <fullName evidence="2">CCHC-type domain-containing protein</fullName>
    </submittedName>
</protein>
<feature type="region of interest" description="Disordered" evidence="1">
    <location>
        <begin position="1"/>
        <end position="23"/>
    </location>
</feature>
<accession>A0A8X6QYT2</accession>
<organism evidence="2 3">
    <name type="scientific">Nephila pilipes</name>
    <name type="common">Giant wood spider</name>
    <name type="synonym">Nephila maculata</name>
    <dbReference type="NCBI Taxonomy" id="299642"/>
    <lineage>
        <taxon>Eukaryota</taxon>
        <taxon>Metazoa</taxon>
        <taxon>Ecdysozoa</taxon>
        <taxon>Arthropoda</taxon>
        <taxon>Chelicerata</taxon>
        <taxon>Arachnida</taxon>
        <taxon>Araneae</taxon>
        <taxon>Araneomorphae</taxon>
        <taxon>Entelegynae</taxon>
        <taxon>Araneoidea</taxon>
        <taxon>Nephilidae</taxon>
        <taxon>Nephila</taxon>
    </lineage>
</organism>
<dbReference type="Pfam" id="PF13650">
    <property type="entry name" value="Asp_protease_2"/>
    <property type="match status" value="1"/>
</dbReference>
<dbReference type="OrthoDB" id="6507919at2759"/>
<feature type="compositionally biased region" description="Basic residues" evidence="1">
    <location>
        <begin position="1"/>
        <end position="14"/>
    </location>
</feature>
<evidence type="ECO:0000256" key="1">
    <source>
        <dbReference type="SAM" id="MobiDB-lite"/>
    </source>
</evidence>
<evidence type="ECO:0000313" key="2">
    <source>
        <dbReference type="EMBL" id="GFU46339.1"/>
    </source>
</evidence>
<dbReference type="CDD" id="cd00303">
    <property type="entry name" value="retropepsin_like"/>
    <property type="match status" value="1"/>
</dbReference>
<gene>
    <name evidence="2" type="primary">AVEN_199120_1</name>
    <name evidence="2" type="ORF">NPIL_207581</name>
</gene>
<evidence type="ECO:0000313" key="3">
    <source>
        <dbReference type="Proteomes" id="UP000887013"/>
    </source>
</evidence>
<feature type="region of interest" description="Disordered" evidence="1">
    <location>
        <begin position="395"/>
        <end position="438"/>
    </location>
</feature>
<proteinExistence type="predicted"/>
<keyword evidence="3" id="KW-1185">Reference proteome</keyword>
<dbReference type="SUPFAM" id="SSF50630">
    <property type="entry name" value="Acid proteases"/>
    <property type="match status" value="1"/>
</dbReference>